<reference evidence="2 3" key="1">
    <citation type="submission" date="2020-06" db="EMBL/GenBank/DDBJ databases">
        <authorList>
            <person name="Isaeva M.P."/>
            <person name="Chernysheva N.Y."/>
        </authorList>
    </citation>
    <scope>NUCLEOTIDE SEQUENCE [LARGE SCALE GENOMIC DNA]</scope>
    <source>
        <strain evidence="2 3">KMM 6746</strain>
    </source>
</reference>
<name>A0ABS5WG54_9FLAO</name>
<dbReference type="Pfam" id="PF14092">
    <property type="entry name" value="DUF4270"/>
    <property type="match status" value="1"/>
</dbReference>
<dbReference type="EMBL" id="JACATN010000004">
    <property type="protein sequence ID" value="MBT2162366.1"/>
    <property type="molecule type" value="Genomic_DNA"/>
</dbReference>
<evidence type="ECO:0000256" key="1">
    <source>
        <dbReference type="SAM" id="SignalP"/>
    </source>
</evidence>
<proteinExistence type="predicted"/>
<reference evidence="3" key="2">
    <citation type="submission" date="2023-07" db="EMBL/GenBank/DDBJ databases">
        <title>Zobellia barbeyronii sp. nov., a new marine flavobacterium, isolated from green and red algae.</title>
        <authorList>
            <person name="Nedashkovskaya O.I."/>
            <person name="Otstavnykh N."/>
            <person name="Zhukova N."/>
            <person name="Guzev K."/>
            <person name="Chausova V."/>
            <person name="Tekutyeva L."/>
            <person name="Mikhailov V."/>
            <person name="Isaeva M."/>
        </authorList>
    </citation>
    <scope>NUCLEOTIDE SEQUENCE [LARGE SCALE GENOMIC DNA]</scope>
    <source>
        <strain evidence="3">KMM 6746</strain>
    </source>
</reference>
<evidence type="ECO:0000313" key="2">
    <source>
        <dbReference type="EMBL" id="MBT2162366.1"/>
    </source>
</evidence>
<keyword evidence="3" id="KW-1185">Reference proteome</keyword>
<feature type="signal peptide" evidence="1">
    <location>
        <begin position="1"/>
        <end position="21"/>
    </location>
</feature>
<keyword evidence="1" id="KW-0732">Signal</keyword>
<dbReference type="PROSITE" id="PS51257">
    <property type="entry name" value="PROKAR_LIPOPROTEIN"/>
    <property type="match status" value="1"/>
</dbReference>
<organism evidence="2 3">
    <name type="scientific">Zobellia barbeyronii</name>
    <dbReference type="NCBI Taxonomy" id="2748009"/>
    <lineage>
        <taxon>Bacteria</taxon>
        <taxon>Pseudomonadati</taxon>
        <taxon>Bacteroidota</taxon>
        <taxon>Flavobacteriia</taxon>
        <taxon>Flavobacteriales</taxon>
        <taxon>Flavobacteriaceae</taxon>
        <taxon>Zobellia</taxon>
    </lineage>
</organism>
<dbReference type="InterPro" id="IPR025366">
    <property type="entry name" value="DUF4270"/>
</dbReference>
<feature type="chain" id="PRO_5045206324" evidence="1">
    <location>
        <begin position="22"/>
        <end position="437"/>
    </location>
</feature>
<accession>A0ABS5WG54</accession>
<sequence>MKNALVIFTCLLILISCSTDAINSSDFEAGDTFTDSDIRVVQLDTMTVDFSTMKFDSIDTSQSARMLVGKYSDPVFGAVKTASYMELIPSSYYIDADAEYDSITFLLRPDNYYYNDTLQLNTIHIRQLTESLKPADGINFYNTSTIGFENEDLGTLDYYPRPLGTDSLEIKLTDTLGQELFDDLQQKKITTYDEFKNYFYGISVQSGEDDNGSVIGFSLTSNMRLYYSIAGENEHVQYSTDFTINTSSSPLPFFNQISADEPNEYLKTLTDQEINLSSSETDNLSFIQSGIGIATRLEFPNIKTVFDIQGQGTLLDASLKIAPAISSYNDALALRDTLSIFIVDQNNELTSQLISTDGSAAQAILNRDNQEFNDVYYELPLSGYLEGLLSVDQESSDALILLPSNYNSTVDRFVLNTDINTQGTTLELTYAIYDEDE</sequence>
<protein>
    <submittedName>
        <fullName evidence="2">DUF4270 family protein</fullName>
    </submittedName>
</protein>
<evidence type="ECO:0000313" key="3">
    <source>
        <dbReference type="Proteomes" id="UP000740413"/>
    </source>
</evidence>
<comment type="caution">
    <text evidence="2">The sequence shown here is derived from an EMBL/GenBank/DDBJ whole genome shotgun (WGS) entry which is preliminary data.</text>
</comment>
<dbReference type="Proteomes" id="UP000740413">
    <property type="component" value="Unassembled WGS sequence"/>
</dbReference>
<gene>
    <name evidence="2" type="ORF">HW347_13920</name>
</gene>
<dbReference type="RefSeq" id="WP_214612416.1">
    <property type="nucleotide sequence ID" value="NZ_JACATN010000004.1"/>
</dbReference>